<evidence type="ECO:0000313" key="2">
    <source>
        <dbReference type="Proteomes" id="UP001601992"/>
    </source>
</evidence>
<name>A0ABW6S1G2_9NOCA</name>
<organism evidence="1 2">
    <name type="scientific">Nocardia jiangxiensis</name>
    <dbReference type="NCBI Taxonomy" id="282685"/>
    <lineage>
        <taxon>Bacteria</taxon>
        <taxon>Bacillati</taxon>
        <taxon>Actinomycetota</taxon>
        <taxon>Actinomycetes</taxon>
        <taxon>Mycobacteriales</taxon>
        <taxon>Nocardiaceae</taxon>
        <taxon>Nocardia</taxon>
    </lineage>
</organism>
<comment type="caution">
    <text evidence="1">The sequence shown here is derived from an EMBL/GenBank/DDBJ whole genome shotgun (WGS) entry which is preliminary data.</text>
</comment>
<dbReference type="Proteomes" id="UP001601992">
    <property type="component" value="Unassembled WGS sequence"/>
</dbReference>
<sequence length="90" mass="9321">MVVMAGEDVGDFGGVAASGGVAVAEYYPAFLAVLAGKSATNLAKPEARAVMALAPISAHVSKLTKPRVAAALRRAGRQPWHRCKGMVEMI</sequence>
<gene>
    <name evidence="1" type="ORF">ACFYXQ_20360</name>
</gene>
<dbReference type="RefSeq" id="WP_040819994.1">
    <property type="nucleotide sequence ID" value="NZ_JBIAQY010000006.1"/>
</dbReference>
<evidence type="ECO:0000313" key="1">
    <source>
        <dbReference type="EMBL" id="MFF3570135.1"/>
    </source>
</evidence>
<reference evidence="1 2" key="1">
    <citation type="submission" date="2024-10" db="EMBL/GenBank/DDBJ databases">
        <title>The Natural Products Discovery Center: Release of the First 8490 Sequenced Strains for Exploring Actinobacteria Biosynthetic Diversity.</title>
        <authorList>
            <person name="Kalkreuter E."/>
            <person name="Kautsar S.A."/>
            <person name="Yang D."/>
            <person name="Bader C.D."/>
            <person name="Teijaro C.N."/>
            <person name="Fluegel L."/>
            <person name="Davis C.M."/>
            <person name="Simpson J.R."/>
            <person name="Lauterbach L."/>
            <person name="Steele A.D."/>
            <person name="Gui C."/>
            <person name="Meng S."/>
            <person name="Li G."/>
            <person name="Viehrig K."/>
            <person name="Ye F."/>
            <person name="Su P."/>
            <person name="Kiefer A.F."/>
            <person name="Nichols A."/>
            <person name="Cepeda A.J."/>
            <person name="Yan W."/>
            <person name="Fan B."/>
            <person name="Jiang Y."/>
            <person name="Adhikari A."/>
            <person name="Zheng C.-J."/>
            <person name="Schuster L."/>
            <person name="Cowan T.M."/>
            <person name="Smanski M.J."/>
            <person name="Chevrette M.G."/>
            <person name="De Carvalho L.P.S."/>
            <person name="Shen B."/>
        </authorList>
    </citation>
    <scope>NUCLEOTIDE SEQUENCE [LARGE SCALE GENOMIC DNA]</scope>
    <source>
        <strain evidence="1 2">NPDC002593</strain>
    </source>
</reference>
<keyword evidence="2" id="KW-1185">Reference proteome</keyword>
<proteinExistence type="predicted"/>
<dbReference type="EMBL" id="JBIAQY010000006">
    <property type="protein sequence ID" value="MFF3570135.1"/>
    <property type="molecule type" value="Genomic_DNA"/>
</dbReference>
<protein>
    <submittedName>
        <fullName evidence="1">Uncharacterized protein</fullName>
    </submittedName>
</protein>
<accession>A0ABW6S1G2</accession>